<dbReference type="Proteomes" id="UP000423525">
    <property type="component" value="Chromosome"/>
</dbReference>
<dbReference type="SFLD" id="SFLDG00180">
    <property type="entry name" value="muconate_cycloisomerase"/>
    <property type="match status" value="1"/>
</dbReference>
<dbReference type="InterPro" id="IPR036849">
    <property type="entry name" value="Enolase-like_C_sf"/>
</dbReference>
<evidence type="ECO:0000256" key="4">
    <source>
        <dbReference type="ARBA" id="ARBA00023239"/>
    </source>
</evidence>
<keyword evidence="4 5" id="KW-0456">Lyase</keyword>
<evidence type="ECO:0000256" key="2">
    <source>
        <dbReference type="ARBA" id="ARBA00022723"/>
    </source>
</evidence>
<evidence type="ECO:0000313" key="8">
    <source>
        <dbReference type="Proteomes" id="UP000423525"/>
    </source>
</evidence>
<dbReference type="EMBL" id="LR738855">
    <property type="protein sequence ID" value="VZH84413.1"/>
    <property type="molecule type" value="Genomic_DNA"/>
</dbReference>
<dbReference type="InterPro" id="IPR010196">
    <property type="entry name" value="OSB_synthase_MenC1"/>
</dbReference>
<dbReference type="InterPro" id="IPR029017">
    <property type="entry name" value="Enolase-like_N"/>
</dbReference>
<comment type="catalytic activity">
    <reaction evidence="5">
        <text>(1R,6R)-6-hydroxy-2-succinyl-cyclohexa-2,4-diene-1-carboxylate = 2-succinylbenzoate + H2O</text>
        <dbReference type="Rhea" id="RHEA:10196"/>
        <dbReference type="ChEBI" id="CHEBI:15377"/>
        <dbReference type="ChEBI" id="CHEBI:18325"/>
        <dbReference type="ChEBI" id="CHEBI:58689"/>
        <dbReference type="EC" id="4.2.1.113"/>
    </reaction>
</comment>
<feature type="binding site" evidence="5">
    <location>
        <position position="158"/>
    </location>
    <ligand>
        <name>Mg(2+)</name>
        <dbReference type="ChEBI" id="CHEBI:18420"/>
    </ligand>
</feature>
<dbReference type="SMART" id="SM00922">
    <property type="entry name" value="MR_MLE"/>
    <property type="match status" value="1"/>
</dbReference>
<proteinExistence type="inferred from homology"/>
<dbReference type="NCBIfam" id="NF002782">
    <property type="entry name" value="PRK02901.1"/>
    <property type="match status" value="1"/>
</dbReference>
<dbReference type="UniPathway" id="UPA00079"/>
<evidence type="ECO:0000313" key="7">
    <source>
        <dbReference type="EMBL" id="VZH84413.1"/>
    </source>
</evidence>
<evidence type="ECO:0000256" key="1">
    <source>
        <dbReference type="ARBA" id="ARBA00022428"/>
    </source>
</evidence>
<dbReference type="PANTHER" id="PTHR48073">
    <property type="entry name" value="O-SUCCINYLBENZOATE SYNTHASE-RELATED"/>
    <property type="match status" value="1"/>
</dbReference>
<keyword evidence="3 5" id="KW-0460">Magnesium</keyword>
<keyword evidence="1 5" id="KW-0474">Menaquinone biosynthesis</keyword>
<comment type="function">
    <text evidence="5">Converts 2-succinyl-6-hydroxy-2,4-cyclohexadiene-1-carboxylate (SHCHC) to 2-succinylbenzoate (OSB).</text>
</comment>
<dbReference type="InterPro" id="IPR013342">
    <property type="entry name" value="Mandelate_racemase_C"/>
</dbReference>
<dbReference type="HAMAP" id="MF_00470">
    <property type="entry name" value="MenC_1"/>
    <property type="match status" value="1"/>
</dbReference>
<feature type="active site" description="Proton acceptor" evidence="5">
    <location>
        <position position="205"/>
    </location>
</feature>
<dbReference type="Gene3D" id="3.30.390.10">
    <property type="entry name" value="Enolase-like, N-terminal domain"/>
    <property type="match status" value="1"/>
</dbReference>
<comment type="similarity">
    <text evidence="5">Belongs to the mandelate racemase/muconate lactonizing enzyme family. MenC type 1 subfamily.</text>
</comment>
<feature type="binding site" evidence="5">
    <location>
        <position position="181"/>
    </location>
    <ligand>
        <name>Mg(2+)</name>
        <dbReference type="ChEBI" id="CHEBI:18420"/>
    </ligand>
</feature>
<reference evidence="7 8" key="1">
    <citation type="submission" date="2019-11" db="EMBL/GenBank/DDBJ databases">
        <authorList>
            <person name="Brisse S."/>
        </authorList>
    </citation>
    <scope>NUCLEOTIDE SEQUENCE [LARGE SCALE GENOMIC DNA]</scope>
    <source>
        <strain evidence="7">FRC0190</strain>
    </source>
</reference>
<evidence type="ECO:0000259" key="6">
    <source>
        <dbReference type="SMART" id="SM00922"/>
    </source>
</evidence>
<keyword evidence="2 5" id="KW-0479">Metal-binding</keyword>
<dbReference type="Pfam" id="PF13378">
    <property type="entry name" value="MR_MLE_C"/>
    <property type="match status" value="1"/>
</dbReference>
<evidence type="ECO:0000256" key="3">
    <source>
        <dbReference type="ARBA" id="ARBA00022842"/>
    </source>
</evidence>
<feature type="active site" description="Proton donor" evidence="5">
    <location>
        <position position="109"/>
    </location>
</feature>
<protein>
    <recommendedName>
        <fullName evidence="5">o-succinylbenzoate synthase</fullName>
        <shortName evidence="5">OSB synthase</shortName>
        <shortName evidence="5">OSBS</shortName>
        <ecNumber evidence="5">4.2.1.113</ecNumber>
    </recommendedName>
    <alternativeName>
        <fullName evidence="5">4-(2'-carboxyphenyl)-4-oxybutyric acid synthase</fullName>
    </alternativeName>
    <alternativeName>
        <fullName evidence="5">o-succinylbenzoic acid synthase</fullName>
    </alternativeName>
</protein>
<dbReference type="UniPathway" id="UPA01057">
    <property type="reaction ID" value="UER00165"/>
</dbReference>
<dbReference type="Pfam" id="PF18374">
    <property type="entry name" value="Enolase_like_N"/>
    <property type="match status" value="1"/>
</dbReference>
<dbReference type="Gene3D" id="3.20.20.120">
    <property type="entry name" value="Enolase-like C-terminal domain"/>
    <property type="match status" value="1"/>
</dbReference>
<dbReference type="SUPFAM" id="SSF51604">
    <property type="entry name" value="Enolase C-terminal domain-like"/>
    <property type="match status" value="1"/>
</dbReference>
<dbReference type="RefSeq" id="WP_155871577.1">
    <property type="nucleotide sequence ID" value="NZ_CP168248.1"/>
</dbReference>
<dbReference type="GO" id="GO:0000287">
    <property type="term" value="F:magnesium ion binding"/>
    <property type="evidence" value="ECO:0007669"/>
    <property type="project" value="UniProtKB-UniRule"/>
</dbReference>
<gene>
    <name evidence="5" type="primary">menC</name>
    <name evidence="7" type="ORF">FRC0190_00435</name>
</gene>
<comment type="cofactor">
    <cofactor evidence="5">
        <name>a divalent metal cation</name>
        <dbReference type="ChEBI" id="CHEBI:60240"/>
    </cofactor>
</comment>
<dbReference type="SFLD" id="SFLDF00009">
    <property type="entry name" value="o-succinylbenzoate_synthase"/>
    <property type="match status" value="1"/>
</dbReference>
<comment type="pathway">
    <text evidence="5">Quinol/quinone metabolism; 1,4-dihydroxy-2-naphthoate biosynthesis; 1,4-dihydroxy-2-naphthoate from chorismate: step 4/7.</text>
</comment>
<dbReference type="GO" id="GO:0009234">
    <property type="term" value="P:menaquinone biosynthetic process"/>
    <property type="evidence" value="ECO:0007669"/>
    <property type="project" value="UniProtKB-UniRule"/>
</dbReference>
<dbReference type="KEGG" id="crf:FRC0190_00435"/>
<dbReference type="SFLD" id="SFLDS00001">
    <property type="entry name" value="Enolase"/>
    <property type="match status" value="1"/>
</dbReference>
<feature type="binding site" evidence="5">
    <location>
        <position position="134"/>
    </location>
    <ligand>
        <name>Mg(2+)</name>
        <dbReference type="ChEBI" id="CHEBI:18420"/>
    </ligand>
</feature>
<dbReference type="GO" id="GO:0043748">
    <property type="term" value="F:O-succinylbenzoate synthase activity"/>
    <property type="evidence" value="ECO:0007669"/>
    <property type="project" value="UniProtKB-EC"/>
</dbReference>
<evidence type="ECO:0000256" key="5">
    <source>
        <dbReference type="HAMAP-Rule" id="MF_00470"/>
    </source>
</evidence>
<comment type="pathway">
    <text evidence="5">Quinol/quinone metabolism; menaquinone biosynthesis.</text>
</comment>
<dbReference type="InterPro" id="IPR029065">
    <property type="entry name" value="Enolase_C-like"/>
</dbReference>
<dbReference type="EC" id="4.2.1.113" evidence="5"/>
<sequence length="320" mass="34868">MTIVAPMDEILERAHVVALPMRVKFRGITVREAVLFDGPKGWGEFSPFVEYGVQEAAQWLRCGLEMAFQGPPPMVRDSVEVNATVPAVSPDQVPDILARYPGCTTVKVKVAEGDDAARVAMVREVLPEARIRVDANRGWTVDEAVAASKRLGELEYMEQPCASIAELAELRRRISVPIAADESIRRVSDPYEVARLQAADVAVVKAAPLGGPRNIMDIAKFYQQRGLNLTVASALDTGVGMNAGIAVAAAIDSNPAGLATQRLFVEDVTEPREIVDGKMAATMLAPDPARLAEFEVTGPRRDWWLERVRGALECLHDFIP</sequence>
<name>A0A6I8MA43_9CORY</name>
<dbReference type="CDD" id="cd03320">
    <property type="entry name" value="OSBS"/>
    <property type="match status" value="1"/>
</dbReference>
<feature type="domain" description="Mandelate racemase/muconate lactonizing enzyme C-terminal" evidence="6">
    <location>
        <begin position="90"/>
        <end position="177"/>
    </location>
</feature>
<dbReference type="PANTHER" id="PTHR48073:SF2">
    <property type="entry name" value="O-SUCCINYLBENZOATE SYNTHASE"/>
    <property type="match status" value="1"/>
</dbReference>
<dbReference type="AlphaFoldDB" id="A0A6I8MA43"/>
<organism evidence="7 8">
    <name type="scientific">Corynebacterium rouxii</name>
    <dbReference type="NCBI Taxonomy" id="2719119"/>
    <lineage>
        <taxon>Bacteria</taxon>
        <taxon>Bacillati</taxon>
        <taxon>Actinomycetota</taxon>
        <taxon>Actinomycetes</taxon>
        <taxon>Mycobacteriales</taxon>
        <taxon>Corynebacteriaceae</taxon>
        <taxon>Corynebacterium</taxon>
    </lineage>
</organism>
<accession>A0A6I8MA43</accession>